<dbReference type="GeneID" id="47722699"/>
<organism evidence="2 3">
    <name type="scientific">Tenacibaculum maritimum NCIMB 2154</name>
    <dbReference type="NCBI Taxonomy" id="1349785"/>
    <lineage>
        <taxon>Bacteria</taxon>
        <taxon>Pseudomonadati</taxon>
        <taxon>Bacteroidota</taxon>
        <taxon>Flavobacteriia</taxon>
        <taxon>Flavobacteriales</taxon>
        <taxon>Flavobacteriaceae</taxon>
        <taxon>Tenacibaculum</taxon>
    </lineage>
</organism>
<dbReference type="OrthoDB" id="9811427at2"/>
<gene>
    <name evidence="2" type="ORF">MARIT_1144</name>
</gene>
<evidence type="ECO:0000259" key="1">
    <source>
        <dbReference type="Pfam" id="PF23947"/>
    </source>
</evidence>
<protein>
    <recommendedName>
        <fullName evidence="1">DUF7281 domain-containing protein</fullName>
    </recommendedName>
</protein>
<reference evidence="2 3" key="1">
    <citation type="submission" date="2016-11" db="EMBL/GenBank/DDBJ databases">
        <authorList>
            <person name="Jaros S."/>
            <person name="Januszkiewicz K."/>
            <person name="Wedrychowicz H."/>
        </authorList>
    </citation>
    <scope>NUCLEOTIDE SEQUENCE [LARGE SCALE GENOMIC DNA]</scope>
    <source>
        <strain evidence="2">NCIMB 2154T</strain>
    </source>
</reference>
<keyword evidence="3" id="KW-1185">Reference proteome</keyword>
<dbReference type="AlphaFoldDB" id="A0A2H1E8A0"/>
<sequence>MQLSLKTAKILLQLINGESIANSSAKGKLIDNLVSENILERKGKHRKTITLSNKKSFELYMANQLQIDNLKDYVAALENDVTSRAEFVQITTDSKHSKERAFKGFLINCYEPIKAKLNGEDIIINPQKGSFIFIFDYETFRVSENVTLVGIENSKNFSEIESQRYLFNEITPLFISRYPQNQNKDFIKWMQSVSNKYMHFGDFDYAGIGIYLNEYKRYLNEKASFFVPKTIEQDLILKGNRQRYNKQNVNFNVEEINELEILKLLKLINNTKKGLDQEYYINVSST</sequence>
<proteinExistence type="predicted"/>
<dbReference type="Proteomes" id="UP000231564">
    <property type="component" value="Chromosome MARIT"/>
</dbReference>
<evidence type="ECO:0000313" key="2">
    <source>
        <dbReference type="EMBL" id="SFZ81506.1"/>
    </source>
</evidence>
<dbReference type="EMBL" id="LT634361">
    <property type="protein sequence ID" value="SFZ81506.1"/>
    <property type="molecule type" value="Genomic_DNA"/>
</dbReference>
<dbReference type="Pfam" id="PF23947">
    <property type="entry name" value="DUF7281"/>
    <property type="match status" value="1"/>
</dbReference>
<accession>A0A2H1E8A0</accession>
<evidence type="ECO:0000313" key="3">
    <source>
        <dbReference type="Proteomes" id="UP000231564"/>
    </source>
</evidence>
<dbReference type="InterPro" id="IPR055705">
    <property type="entry name" value="DUF7281"/>
</dbReference>
<name>A0A2H1E8A0_9FLAO</name>
<dbReference type="KEGG" id="tmar:MARIT_1144"/>
<dbReference type="STRING" id="1349785.GCA_000509405_00260"/>
<feature type="domain" description="DUF7281" evidence="1">
    <location>
        <begin position="145"/>
        <end position="279"/>
    </location>
</feature>
<dbReference type="RefSeq" id="WP_100211000.1">
    <property type="nucleotide sequence ID" value="NZ_CP138495.1"/>
</dbReference>